<dbReference type="InterPro" id="IPR031807">
    <property type="entry name" value="HicB-like"/>
</dbReference>
<sequence>MKYPIAIEPGDDKHAWGVVVPDLPGCFSAADEGVDEAIENAKEAITLWIETASDDGMEIPAPSSITDLQRDPETRAGYGRLPKSILPSSMTPSSV</sequence>
<dbReference type="Pfam" id="PF15919">
    <property type="entry name" value="HicB_lk_antitox"/>
    <property type="match status" value="1"/>
</dbReference>
<dbReference type="EMBL" id="BAABFO010000001">
    <property type="protein sequence ID" value="GAA4321252.1"/>
    <property type="molecule type" value="Genomic_DNA"/>
</dbReference>
<feature type="region of interest" description="Disordered" evidence="1">
    <location>
        <begin position="53"/>
        <end position="95"/>
    </location>
</feature>
<dbReference type="PANTHER" id="PTHR34504:SF2">
    <property type="entry name" value="UPF0150 PROTEIN SSL0259"/>
    <property type="match status" value="1"/>
</dbReference>
<evidence type="ECO:0000313" key="4">
    <source>
        <dbReference type="Proteomes" id="UP001501671"/>
    </source>
</evidence>
<dbReference type="InterPro" id="IPR035069">
    <property type="entry name" value="TTHA1013/TTHA0281-like"/>
</dbReference>
<organism evidence="3 4">
    <name type="scientific">Pigmentiphaga soli</name>
    <dbReference type="NCBI Taxonomy" id="1007095"/>
    <lineage>
        <taxon>Bacteria</taxon>
        <taxon>Pseudomonadati</taxon>
        <taxon>Pseudomonadota</taxon>
        <taxon>Betaproteobacteria</taxon>
        <taxon>Burkholderiales</taxon>
        <taxon>Alcaligenaceae</taxon>
        <taxon>Pigmentiphaga</taxon>
    </lineage>
</organism>
<protein>
    <recommendedName>
        <fullName evidence="2">HicB-like antitoxin of toxin-antitoxin system domain-containing protein</fullName>
    </recommendedName>
</protein>
<dbReference type="SUPFAM" id="SSF143100">
    <property type="entry name" value="TTHA1013/TTHA0281-like"/>
    <property type="match status" value="1"/>
</dbReference>
<feature type="compositionally biased region" description="Polar residues" evidence="1">
    <location>
        <begin position="86"/>
        <end position="95"/>
    </location>
</feature>
<accession>A0ABP8GC66</accession>
<dbReference type="InterPro" id="IPR051404">
    <property type="entry name" value="TA_system_antitoxin"/>
</dbReference>
<dbReference type="PANTHER" id="PTHR34504">
    <property type="entry name" value="ANTITOXIN HICB"/>
    <property type="match status" value="1"/>
</dbReference>
<gene>
    <name evidence="3" type="ORF">GCM10023144_00350</name>
</gene>
<keyword evidence="4" id="KW-1185">Reference proteome</keyword>
<name>A0ABP8GC66_9BURK</name>
<evidence type="ECO:0000313" key="3">
    <source>
        <dbReference type="EMBL" id="GAA4321252.1"/>
    </source>
</evidence>
<comment type="caution">
    <text evidence="3">The sequence shown here is derived from an EMBL/GenBank/DDBJ whole genome shotgun (WGS) entry which is preliminary data.</text>
</comment>
<dbReference type="Gene3D" id="3.30.160.250">
    <property type="match status" value="1"/>
</dbReference>
<dbReference type="Proteomes" id="UP001501671">
    <property type="component" value="Unassembled WGS sequence"/>
</dbReference>
<evidence type="ECO:0000256" key="1">
    <source>
        <dbReference type="SAM" id="MobiDB-lite"/>
    </source>
</evidence>
<reference evidence="4" key="1">
    <citation type="journal article" date="2019" name="Int. J. Syst. Evol. Microbiol.">
        <title>The Global Catalogue of Microorganisms (GCM) 10K type strain sequencing project: providing services to taxonomists for standard genome sequencing and annotation.</title>
        <authorList>
            <consortium name="The Broad Institute Genomics Platform"/>
            <consortium name="The Broad Institute Genome Sequencing Center for Infectious Disease"/>
            <person name="Wu L."/>
            <person name="Ma J."/>
        </authorList>
    </citation>
    <scope>NUCLEOTIDE SEQUENCE [LARGE SCALE GENOMIC DNA]</scope>
    <source>
        <strain evidence="4">JCM 17666</strain>
    </source>
</reference>
<proteinExistence type="predicted"/>
<feature type="domain" description="HicB-like antitoxin of toxin-antitoxin system" evidence="2">
    <location>
        <begin position="3"/>
        <end position="75"/>
    </location>
</feature>
<evidence type="ECO:0000259" key="2">
    <source>
        <dbReference type="Pfam" id="PF15919"/>
    </source>
</evidence>